<dbReference type="Proteomes" id="UP000008957">
    <property type="component" value="Chromosome"/>
</dbReference>
<gene>
    <name evidence="2" type="ORF">SY1_06540</name>
</gene>
<evidence type="ECO:0000313" key="3">
    <source>
        <dbReference type="Proteomes" id="UP000008957"/>
    </source>
</evidence>
<proteinExistence type="predicted"/>
<reference evidence="3" key="1">
    <citation type="submission" date="2010-03" db="EMBL/GenBank/DDBJ databases">
        <title>The genome sequence of Synergistetes sp. SGP1.</title>
        <authorList>
            <consortium name="metaHIT consortium -- http://www.metahit.eu/"/>
            <person name="Pajon A."/>
            <person name="Turner K."/>
            <person name="Parkhill J."/>
            <person name="Wade W."/>
            <person name="Vartoukian S."/>
        </authorList>
    </citation>
    <scope>NUCLEOTIDE SEQUENCE [LARGE SCALE GENOMIC DNA]</scope>
    <source>
        <strain evidence="3">SGP1</strain>
    </source>
</reference>
<dbReference type="AlphaFoldDB" id="A0AB94IWA5"/>
<evidence type="ECO:0000259" key="1">
    <source>
        <dbReference type="SMART" id="SM00849"/>
    </source>
</evidence>
<dbReference type="RefSeq" id="WP_015556169.1">
    <property type="nucleotide sequence ID" value="NC_021038.1"/>
</dbReference>
<dbReference type="GO" id="GO:0016787">
    <property type="term" value="F:hydrolase activity"/>
    <property type="evidence" value="ECO:0007669"/>
    <property type="project" value="UniProtKB-KW"/>
</dbReference>
<keyword evidence="3" id="KW-1185">Reference proteome</keyword>
<dbReference type="PANTHER" id="PTHR42951:SF4">
    <property type="entry name" value="ACYL-COENZYME A THIOESTERASE MBLAC2"/>
    <property type="match status" value="1"/>
</dbReference>
<protein>
    <submittedName>
        <fullName evidence="2">Zn-dependent hydrolases, including glyoxylases</fullName>
    </submittedName>
</protein>
<accession>A0AB94IWA5</accession>
<organism evidence="2 3">
    <name type="scientific">Fretibacterium fastidiosum</name>
    <dbReference type="NCBI Taxonomy" id="651822"/>
    <lineage>
        <taxon>Bacteria</taxon>
        <taxon>Thermotogati</taxon>
        <taxon>Synergistota</taxon>
        <taxon>Synergistia</taxon>
        <taxon>Synergistales</taxon>
        <taxon>Aminobacteriaceae</taxon>
        <taxon>Fretibacterium</taxon>
    </lineage>
</organism>
<dbReference type="InterPro" id="IPR001279">
    <property type="entry name" value="Metallo-B-lactamas"/>
</dbReference>
<dbReference type="SUPFAM" id="SSF56281">
    <property type="entry name" value="Metallo-hydrolase/oxidoreductase"/>
    <property type="match status" value="1"/>
</dbReference>
<feature type="domain" description="Metallo-beta-lactamase" evidence="1">
    <location>
        <begin position="30"/>
        <end position="225"/>
    </location>
</feature>
<dbReference type="EMBL" id="FP929056">
    <property type="protein sequence ID" value="CBL28022.1"/>
    <property type="molecule type" value="Genomic_DNA"/>
</dbReference>
<dbReference type="InterPro" id="IPR036866">
    <property type="entry name" value="RibonucZ/Hydroxyglut_hydro"/>
</dbReference>
<keyword evidence="2" id="KW-0378">Hydrolase</keyword>
<dbReference type="PANTHER" id="PTHR42951">
    <property type="entry name" value="METALLO-BETA-LACTAMASE DOMAIN-CONTAINING"/>
    <property type="match status" value="1"/>
</dbReference>
<sequence>MTAAAGSPHDFGEGLFLIDLPQRMPGFRRFIASWFFVDALGRRVVVDPGPANTIPLLNGALERLTEDVDLVLLTHIHLDHAGGVGAFCRRWPRAAVLAHPRAFSHLRRPERLWSASVRTLGNVALAYGEPEPLTAPLLSEDPDGLIEVFPTPGHAPHHVALRTRPREGGPLLFIGEAAGLTLPSLDGALWLRPTTPPRFDAAAALSSLDHAAVALRGDERLCYAHWGLSEDPAGRLSLAREQTERWLELIGTMLDRRPEEVVECLLRRDPLLQARLDEDLMVRERHFMANSVQGFMGFLNEAGRGPAPRP</sequence>
<name>A0AB94IWA5_9BACT</name>
<evidence type="ECO:0000313" key="2">
    <source>
        <dbReference type="EMBL" id="CBL28022.1"/>
    </source>
</evidence>
<dbReference type="Gene3D" id="3.60.15.10">
    <property type="entry name" value="Ribonuclease Z/Hydroxyacylglutathione hydrolase-like"/>
    <property type="match status" value="1"/>
</dbReference>
<reference evidence="2 3" key="2">
    <citation type="submission" date="2010-03" db="EMBL/GenBank/DDBJ databases">
        <authorList>
            <person name="Pajon A."/>
        </authorList>
    </citation>
    <scope>NUCLEOTIDE SEQUENCE [LARGE SCALE GENOMIC DNA]</scope>
    <source>
        <strain evidence="2 3">SGP1</strain>
    </source>
</reference>
<dbReference type="SMART" id="SM00849">
    <property type="entry name" value="Lactamase_B"/>
    <property type="match status" value="1"/>
</dbReference>
<dbReference type="InterPro" id="IPR050855">
    <property type="entry name" value="NDM-1-like"/>
</dbReference>
<dbReference type="Pfam" id="PF00753">
    <property type="entry name" value="Lactamase_B"/>
    <property type="match status" value="1"/>
</dbReference>
<dbReference type="KEGG" id="sbr:SY1_06540"/>